<dbReference type="PROSITE" id="PS00107">
    <property type="entry name" value="PROTEIN_KINASE_ATP"/>
    <property type="match status" value="1"/>
</dbReference>
<dbReference type="InterPro" id="IPR000719">
    <property type="entry name" value="Prot_kinase_dom"/>
</dbReference>
<dbReference type="PANTHER" id="PTHR43671:SF13">
    <property type="entry name" value="SERINE_THREONINE-PROTEIN KINASE NEK2"/>
    <property type="match status" value="1"/>
</dbReference>
<proteinExistence type="inferred from homology"/>
<dbReference type="PROSITE" id="PS50011">
    <property type="entry name" value="PROTEIN_KINASE_DOM"/>
    <property type="match status" value="1"/>
</dbReference>
<feature type="compositionally biased region" description="Polar residues" evidence="8">
    <location>
        <begin position="495"/>
        <end position="509"/>
    </location>
</feature>
<keyword evidence="9" id="KW-1133">Transmembrane helix</keyword>
<evidence type="ECO:0000256" key="9">
    <source>
        <dbReference type="SAM" id="Phobius"/>
    </source>
</evidence>
<feature type="transmembrane region" description="Helical" evidence="9">
    <location>
        <begin position="384"/>
        <end position="404"/>
    </location>
</feature>
<dbReference type="InterPro" id="IPR050660">
    <property type="entry name" value="NEK_Ser/Thr_kinase"/>
</dbReference>
<feature type="domain" description="Protein kinase" evidence="10">
    <location>
        <begin position="58"/>
        <end position="333"/>
    </location>
</feature>
<reference evidence="11 12" key="1">
    <citation type="submission" date="2019-04" db="EMBL/GenBank/DDBJ databases">
        <title>Lampropedia sp YIM MLB12 draf genome.</title>
        <authorList>
            <person name="Wang Y.-X."/>
        </authorList>
    </citation>
    <scope>NUCLEOTIDE SEQUENCE [LARGE SCALE GENOMIC DNA]</scope>
    <source>
        <strain evidence="11 12">YIM MLB12</strain>
    </source>
</reference>
<dbReference type="GO" id="GO:0004674">
    <property type="term" value="F:protein serine/threonine kinase activity"/>
    <property type="evidence" value="ECO:0007669"/>
    <property type="project" value="UniProtKB-EC"/>
</dbReference>
<keyword evidence="9" id="KW-0812">Transmembrane</keyword>
<keyword evidence="12" id="KW-1185">Reference proteome</keyword>
<gene>
    <name evidence="11" type="ORF">E8K88_16140</name>
</gene>
<feature type="region of interest" description="Disordered" evidence="8">
    <location>
        <begin position="1"/>
        <end position="48"/>
    </location>
</feature>
<dbReference type="Pfam" id="PF00069">
    <property type="entry name" value="Pkinase"/>
    <property type="match status" value="1"/>
</dbReference>
<sequence length="644" mass="68258">MSWPTQATRPMPRCRQRPTQTMQPRKSSTAMALNNDNQSMPTPAPANSLPIGTRMHEYEIKAVIGEGGFGIVYLATDTLLGREVAIKEYLPLSHAIRLDKHQVQARSPEHQELFEKGLKSFVAEAKILAQFRNPNLVEVMRFWEGNGTAYIVMPYYKGKTLRQLQQKGFRATDQVSLLNLLIPLLNGLQQVHKVGCFHRDISPDNIVVLPDGSPLLLDFGAARHEIINQADASTVILKPGFAPIEQYGGKETADQQGPWTDIYALSAVGYQLITGVMPPSSVARIMRDPLTPLAEQASGFNMPLPILKAIDAGLQVQAQDRPQSIAKFRAMLLAKEPAAPAGSDEARVHQQSLAKTVAKPPAAATAAASVAAAPATAPKQRMSWLWLALIAGVIGLALAVFMFARTEPATPAVPADPIAVSNTQAPQTPPAVLAPSSDAIANSDAETNSNANANAAGAAPQQGETTAPVWQEMVVPRADGSAPSNTAAVPPGQAPTGTAVSQDPSSAVLTDQPGAQAGQAMSGAMSNEASLQENESLVPDASLVPGQTSPIDPLNTAEGVDPLPETEPEELPVPTVGFVVVQAQPWGDVYLNGELVGTTPPSLRIEVPLGSNTIEVRNDSAASHVRTFNAQAGQTVRINHNFAP</sequence>
<evidence type="ECO:0000256" key="3">
    <source>
        <dbReference type="ARBA" id="ARBA00022679"/>
    </source>
</evidence>
<feature type="region of interest" description="Disordered" evidence="8">
    <location>
        <begin position="442"/>
        <end position="464"/>
    </location>
</feature>
<dbReference type="GO" id="GO:0005524">
    <property type="term" value="F:ATP binding"/>
    <property type="evidence" value="ECO:0007669"/>
    <property type="project" value="UniProtKB-UniRule"/>
</dbReference>
<dbReference type="PROSITE" id="PS00109">
    <property type="entry name" value="PROTEIN_KINASE_TYR"/>
    <property type="match status" value="1"/>
</dbReference>
<dbReference type="InterPro" id="IPR008266">
    <property type="entry name" value="Tyr_kinase_AS"/>
</dbReference>
<dbReference type="OrthoDB" id="9801841at2"/>
<feature type="compositionally biased region" description="Low complexity" evidence="8">
    <location>
        <begin position="442"/>
        <end position="459"/>
    </location>
</feature>
<dbReference type="InterPro" id="IPR011009">
    <property type="entry name" value="Kinase-like_dom_sf"/>
</dbReference>
<name>A0A4S5BFG8_9BURK</name>
<protein>
    <recommendedName>
        <fullName evidence="2">non-specific serine/threonine protein kinase</fullName>
        <ecNumber evidence="2">2.7.11.1</ecNumber>
    </recommendedName>
</protein>
<comment type="similarity">
    <text evidence="1">Belongs to the protein kinase superfamily. NEK Ser/Thr protein kinase family. NIMA subfamily.</text>
</comment>
<evidence type="ECO:0000256" key="4">
    <source>
        <dbReference type="ARBA" id="ARBA00022741"/>
    </source>
</evidence>
<feature type="compositionally biased region" description="Low complexity" evidence="8">
    <location>
        <begin position="514"/>
        <end position="526"/>
    </location>
</feature>
<evidence type="ECO:0000259" key="10">
    <source>
        <dbReference type="PROSITE" id="PS50011"/>
    </source>
</evidence>
<dbReference type="CDD" id="cd14014">
    <property type="entry name" value="STKc_PknB_like"/>
    <property type="match status" value="1"/>
</dbReference>
<feature type="compositionally biased region" description="Polar residues" evidence="8">
    <location>
        <begin position="17"/>
        <end position="41"/>
    </location>
</feature>
<comment type="caution">
    <text evidence="11">The sequence shown here is derived from an EMBL/GenBank/DDBJ whole genome shotgun (WGS) entry which is preliminary data.</text>
</comment>
<dbReference type="Gene3D" id="1.10.510.10">
    <property type="entry name" value="Transferase(Phosphotransferase) domain 1"/>
    <property type="match status" value="1"/>
</dbReference>
<dbReference type="PANTHER" id="PTHR43671">
    <property type="entry name" value="SERINE/THREONINE-PROTEIN KINASE NEK"/>
    <property type="match status" value="1"/>
</dbReference>
<evidence type="ECO:0000256" key="6">
    <source>
        <dbReference type="ARBA" id="ARBA00022840"/>
    </source>
</evidence>
<dbReference type="EC" id="2.7.11.1" evidence="2"/>
<organism evidence="11 12">
    <name type="scientific">Lampropedia aestuarii</name>
    <dbReference type="NCBI Taxonomy" id="2562762"/>
    <lineage>
        <taxon>Bacteria</taxon>
        <taxon>Pseudomonadati</taxon>
        <taxon>Pseudomonadota</taxon>
        <taxon>Betaproteobacteria</taxon>
        <taxon>Burkholderiales</taxon>
        <taxon>Comamonadaceae</taxon>
        <taxon>Lampropedia</taxon>
    </lineage>
</organism>
<keyword evidence="3" id="KW-0808">Transferase</keyword>
<evidence type="ECO:0000256" key="1">
    <source>
        <dbReference type="ARBA" id="ARBA00010886"/>
    </source>
</evidence>
<dbReference type="AlphaFoldDB" id="A0A4S5BFG8"/>
<dbReference type="SUPFAM" id="SSF56112">
    <property type="entry name" value="Protein kinase-like (PK-like)"/>
    <property type="match status" value="1"/>
</dbReference>
<keyword evidence="9" id="KW-0472">Membrane</keyword>
<evidence type="ECO:0000256" key="8">
    <source>
        <dbReference type="SAM" id="MobiDB-lite"/>
    </source>
</evidence>
<keyword evidence="5" id="KW-0418">Kinase</keyword>
<dbReference type="EMBL" id="SSWX01000028">
    <property type="protein sequence ID" value="THJ31064.1"/>
    <property type="molecule type" value="Genomic_DNA"/>
</dbReference>
<feature type="region of interest" description="Disordered" evidence="8">
    <location>
        <begin position="478"/>
        <end position="569"/>
    </location>
</feature>
<evidence type="ECO:0000256" key="7">
    <source>
        <dbReference type="PROSITE-ProRule" id="PRU10141"/>
    </source>
</evidence>
<keyword evidence="6 7" id="KW-0067">ATP-binding</keyword>
<dbReference type="InterPro" id="IPR017441">
    <property type="entry name" value="Protein_kinase_ATP_BS"/>
</dbReference>
<accession>A0A4S5BFG8</accession>
<evidence type="ECO:0000313" key="12">
    <source>
        <dbReference type="Proteomes" id="UP000306236"/>
    </source>
</evidence>
<evidence type="ECO:0000313" key="11">
    <source>
        <dbReference type="EMBL" id="THJ31064.1"/>
    </source>
</evidence>
<evidence type="ECO:0000256" key="5">
    <source>
        <dbReference type="ARBA" id="ARBA00022777"/>
    </source>
</evidence>
<dbReference type="Proteomes" id="UP000306236">
    <property type="component" value="Unassembled WGS sequence"/>
</dbReference>
<keyword evidence="4 7" id="KW-0547">Nucleotide-binding</keyword>
<feature type="binding site" evidence="7">
    <location>
        <position position="87"/>
    </location>
    <ligand>
        <name>ATP</name>
        <dbReference type="ChEBI" id="CHEBI:30616"/>
    </ligand>
</feature>
<evidence type="ECO:0000256" key="2">
    <source>
        <dbReference type="ARBA" id="ARBA00012513"/>
    </source>
</evidence>